<dbReference type="GO" id="GO:0046872">
    <property type="term" value="F:metal ion binding"/>
    <property type="evidence" value="ECO:0007669"/>
    <property type="project" value="InterPro"/>
</dbReference>
<organism evidence="3 4">
    <name type="scientific">Colwellia psychrerythraea</name>
    <name type="common">Vibrio psychroerythus</name>
    <dbReference type="NCBI Taxonomy" id="28229"/>
    <lineage>
        <taxon>Bacteria</taxon>
        <taxon>Pseudomonadati</taxon>
        <taxon>Pseudomonadota</taxon>
        <taxon>Gammaproteobacteria</taxon>
        <taxon>Alteromonadales</taxon>
        <taxon>Colwelliaceae</taxon>
        <taxon>Colwellia</taxon>
    </lineage>
</organism>
<gene>
    <name evidence="3" type="ORF">ND2E_3843</name>
</gene>
<dbReference type="AlphaFoldDB" id="A0A099KI62"/>
<dbReference type="Proteomes" id="UP000029843">
    <property type="component" value="Unassembled WGS sequence"/>
</dbReference>
<dbReference type="Gene3D" id="3.30.470.20">
    <property type="entry name" value="ATP-grasp fold, B domain"/>
    <property type="match status" value="2"/>
</dbReference>
<evidence type="ECO:0000256" key="1">
    <source>
        <dbReference type="PROSITE-ProRule" id="PRU00409"/>
    </source>
</evidence>
<keyword evidence="1" id="KW-0067">ATP-binding</keyword>
<evidence type="ECO:0000313" key="3">
    <source>
        <dbReference type="EMBL" id="KGJ89652.1"/>
    </source>
</evidence>
<comment type="caution">
    <text evidence="3">The sequence shown here is derived from an EMBL/GenBank/DDBJ whole genome shotgun (WGS) entry which is preliminary data.</text>
</comment>
<reference evidence="3 4" key="1">
    <citation type="submission" date="2014-08" db="EMBL/GenBank/DDBJ databases">
        <title>Genomic and Phenotypic Diversity of Colwellia psychrerythraea strains from Disparate Marine Basins.</title>
        <authorList>
            <person name="Techtmann S.M."/>
            <person name="Stelling S.C."/>
            <person name="Utturkar S.M."/>
            <person name="Alshibli N."/>
            <person name="Harris A."/>
            <person name="Brown S.D."/>
            <person name="Hazen T.C."/>
        </authorList>
    </citation>
    <scope>NUCLEOTIDE SEQUENCE [LARGE SCALE GENOMIC DNA]</scope>
    <source>
        <strain evidence="3 4">ND2E</strain>
    </source>
</reference>
<dbReference type="PROSITE" id="PS50975">
    <property type="entry name" value="ATP_GRASP"/>
    <property type="match status" value="1"/>
</dbReference>
<dbReference type="InterPro" id="IPR011761">
    <property type="entry name" value="ATP-grasp"/>
</dbReference>
<name>A0A099KI62_COLPS</name>
<dbReference type="SUPFAM" id="SSF56059">
    <property type="entry name" value="Glutathione synthetase ATP-binding domain-like"/>
    <property type="match status" value="1"/>
</dbReference>
<dbReference type="RefSeq" id="WP_033094662.1">
    <property type="nucleotide sequence ID" value="NZ_JQED01000040.1"/>
</dbReference>
<sequence length="302" mass="34643">MKAIKKIIYAWISQKFMGGCSSYNSLETRKCCRSKEQARNVFSKGGIPHAHGKIFLNPWVAHQFAKKHGFPLVIKPNVSGFSRGSHFPITNYRQLYKAIFLAKLWWPTTVVEQYLQGKNYRVVVIKGQIMSVIERFAPFVMGDGKMTIGQLIDQENEVRKSMALFPCISPLKKNAITVKFLKKQNLTLDDIPAEGNIVTLFYRISLAPGGVVKTIDKTTIPIENMTLFLKVLDLFDANILGIDVIFEQDITKDYTEQKCIFLEVNSRPYLKMHDYPRFGKKEDLSPYFKQLEQLEISQADIF</sequence>
<proteinExistence type="predicted"/>
<dbReference type="GO" id="GO:0005524">
    <property type="term" value="F:ATP binding"/>
    <property type="evidence" value="ECO:0007669"/>
    <property type="project" value="UniProtKB-UniRule"/>
</dbReference>
<evidence type="ECO:0000313" key="4">
    <source>
        <dbReference type="Proteomes" id="UP000029843"/>
    </source>
</evidence>
<dbReference type="OrthoDB" id="9775266at2"/>
<dbReference type="PATRIC" id="fig|28229.4.peg.2999"/>
<evidence type="ECO:0000259" key="2">
    <source>
        <dbReference type="PROSITE" id="PS50975"/>
    </source>
</evidence>
<protein>
    <recommendedName>
        <fullName evidence="2">ATP-grasp domain-containing protein</fullName>
    </recommendedName>
</protein>
<keyword evidence="1" id="KW-0547">Nucleotide-binding</keyword>
<feature type="domain" description="ATP-grasp" evidence="2">
    <location>
        <begin position="39"/>
        <end position="295"/>
    </location>
</feature>
<dbReference type="EMBL" id="JQED01000040">
    <property type="protein sequence ID" value="KGJ89652.1"/>
    <property type="molecule type" value="Genomic_DNA"/>
</dbReference>
<accession>A0A099KI62</accession>